<gene>
    <name evidence="9" type="ORF">H9645_02420</name>
</gene>
<dbReference type="Proteomes" id="UP000647183">
    <property type="component" value="Unassembled WGS sequence"/>
</dbReference>
<feature type="transmembrane region" description="Helical" evidence="7">
    <location>
        <begin position="246"/>
        <end position="265"/>
    </location>
</feature>
<feature type="transmembrane region" description="Helical" evidence="7">
    <location>
        <begin position="174"/>
        <end position="194"/>
    </location>
</feature>
<reference evidence="9 10" key="1">
    <citation type="submission" date="2020-08" db="EMBL/GenBank/DDBJ databases">
        <title>A Genomic Blueprint of the Chicken Gut Microbiome.</title>
        <authorList>
            <person name="Gilroy R."/>
            <person name="Ravi A."/>
            <person name="Getino M."/>
            <person name="Pursley I."/>
            <person name="Horton D.L."/>
            <person name="Alikhan N.-F."/>
            <person name="Baker D."/>
            <person name="Gharbi K."/>
            <person name="Hall N."/>
            <person name="Watson M."/>
            <person name="Adriaenssens E.M."/>
            <person name="Foster-Nyarko E."/>
            <person name="Jarju S."/>
            <person name="Secka A."/>
            <person name="Antonio M."/>
            <person name="Oren A."/>
            <person name="Chaudhuri R."/>
            <person name="La Ragione R.M."/>
            <person name="Hildebrand F."/>
            <person name="Pallen M.J."/>
        </authorList>
    </citation>
    <scope>NUCLEOTIDE SEQUENCE [LARGE SCALE GENOMIC DNA]</scope>
    <source>
        <strain evidence="9 10">Sa2BVA3</strain>
    </source>
</reference>
<feature type="transmembrane region" description="Helical" evidence="7">
    <location>
        <begin position="382"/>
        <end position="399"/>
    </location>
</feature>
<comment type="subcellular location">
    <subcellularLocation>
        <location evidence="1">Endomembrane system</location>
        <topology evidence="1">Multi-pass membrane protein</topology>
    </subcellularLocation>
</comment>
<evidence type="ECO:0000256" key="4">
    <source>
        <dbReference type="ARBA" id="ARBA00022692"/>
    </source>
</evidence>
<dbReference type="InterPro" id="IPR003342">
    <property type="entry name" value="ArnT-like_N"/>
</dbReference>
<sequence>MPTPSRPAPSRHALRRIAGALALVVLILLGIARSHLGTRLDSFTVDEPWHIVAGTSYVRTGDFRLNPEHPPLAKLWVGTSMPGDFRLRPVPALQEKLQERDLVEETMFFDNDPARAQRIARAAMWTLHGLLLLALGLLLWHAFGLPWALGSLAFLTIEPTVAAHMPVVMTDLPLGLALLVAAVCGGLLAAHWRWRWVVATGLALGLALGAKHSALAGIAGIVAVLAVAAVWPALHGRPRDALARAGRLLLAGLLGLAVLWAQYGFHFHAGPDGSDGFNRDLADKIAEVGSPAWREGIALADRLHVLPRSYLWGLADTVRTGIEGRGISQHLIWGRLYDGEAPWFSWPAIILSKVPLALMLLALLGTAMIVLRRAGLPRRAQWVLWSVLGGNAAYLAALLGSEGSWGGIRHAMPLVVALSIPAGGAVALAWTRRAPPPFARARLATVALLLGATLAMTLGEKRAWEYHNELVGGTDGAWDYFANEGRDLGQRFGELRAFHDRVIRPSGLPMYTNYWVGEEQMRAAGFNYRRRVESLDDANVDGVYDGWFVYTRADHRPWPSWDWNPDEVFHGLERVAQFGFAEVWRGRQVLPRTRAGSLAGQVFEYIHKHKGDDWALVARRLEEVAGYYPQSASLGIELANAHIRLGDGAAAIRALRRPLAQTKMPLDADLRALMEARIAEIESGADLSTLAPMRNPEME</sequence>
<keyword evidence="6 7" id="KW-0472">Membrane</keyword>
<feature type="transmembrane region" description="Helical" evidence="7">
    <location>
        <begin position="214"/>
        <end position="234"/>
    </location>
</feature>
<proteinExistence type="predicted"/>
<evidence type="ECO:0000313" key="9">
    <source>
        <dbReference type="EMBL" id="MBD7986882.1"/>
    </source>
</evidence>
<keyword evidence="4 7" id="KW-0812">Transmembrane</keyword>
<keyword evidence="5 7" id="KW-1133">Transmembrane helix</keyword>
<keyword evidence="2" id="KW-0328">Glycosyltransferase</keyword>
<dbReference type="Pfam" id="PF02366">
    <property type="entry name" value="PMT"/>
    <property type="match status" value="1"/>
</dbReference>
<feature type="transmembrane region" description="Helical" evidence="7">
    <location>
        <begin position="411"/>
        <end position="431"/>
    </location>
</feature>
<feature type="transmembrane region" description="Helical" evidence="7">
    <location>
        <begin position="343"/>
        <end position="370"/>
    </location>
</feature>
<feature type="transmembrane region" description="Helical" evidence="7">
    <location>
        <begin position="443"/>
        <end position="459"/>
    </location>
</feature>
<name>A0ABR8UFT2_9GAMM</name>
<keyword evidence="10" id="KW-1185">Reference proteome</keyword>
<dbReference type="RefSeq" id="WP_191728125.1">
    <property type="nucleotide sequence ID" value="NZ_JACSQJ010000001.1"/>
</dbReference>
<evidence type="ECO:0000256" key="7">
    <source>
        <dbReference type="SAM" id="Phobius"/>
    </source>
</evidence>
<evidence type="ECO:0000256" key="2">
    <source>
        <dbReference type="ARBA" id="ARBA00022676"/>
    </source>
</evidence>
<feature type="transmembrane region" description="Helical" evidence="7">
    <location>
        <begin position="13"/>
        <end position="32"/>
    </location>
</feature>
<protein>
    <submittedName>
        <fullName evidence="9">Phospholipid carrier-dependent glycosyltransferase</fullName>
    </submittedName>
</protein>
<evidence type="ECO:0000256" key="3">
    <source>
        <dbReference type="ARBA" id="ARBA00022679"/>
    </source>
</evidence>
<dbReference type="EMBL" id="JACSQJ010000001">
    <property type="protein sequence ID" value="MBD7986882.1"/>
    <property type="molecule type" value="Genomic_DNA"/>
</dbReference>
<evidence type="ECO:0000256" key="1">
    <source>
        <dbReference type="ARBA" id="ARBA00004127"/>
    </source>
</evidence>
<feature type="domain" description="ArnT-like N-terminal" evidence="8">
    <location>
        <begin position="31"/>
        <end position="234"/>
    </location>
</feature>
<evidence type="ECO:0000256" key="6">
    <source>
        <dbReference type="ARBA" id="ARBA00023136"/>
    </source>
</evidence>
<evidence type="ECO:0000259" key="8">
    <source>
        <dbReference type="Pfam" id="PF02366"/>
    </source>
</evidence>
<comment type="caution">
    <text evidence="9">The sequence shown here is derived from an EMBL/GenBank/DDBJ whole genome shotgun (WGS) entry which is preliminary data.</text>
</comment>
<accession>A0ABR8UFT2</accession>
<evidence type="ECO:0000256" key="5">
    <source>
        <dbReference type="ARBA" id="ARBA00022989"/>
    </source>
</evidence>
<organism evidence="9 10">
    <name type="scientific">Luteimonas colneyensis</name>
    <dbReference type="NCBI Taxonomy" id="2762230"/>
    <lineage>
        <taxon>Bacteria</taxon>
        <taxon>Pseudomonadati</taxon>
        <taxon>Pseudomonadota</taxon>
        <taxon>Gammaproteobacteria</taxon>
        <taxon>Lysobacterales</taxon>
        <taxon>Lysobacteraceae</taxon>
        <taxon>Luteimonas</taxon>
    </lineage>
</organism>
<feature type="transmembrane region" description="Helical" evidence="7">
    <location>
        <begin position="122"/>
        <end position="141"/>
    </location>
</feature>
<evidence type="ECO:0000313" key="10">
    <source>
        <dbReference type="Proteomes" id="UP000647183"/>
    </source>
</evidence>
<keyword evidence="3" id="KW-0808">Transferase</keyword>